<organism evidence="2 3">
    <name type="scientific">Edaphochlamys debaryana</name>
    <dbReference type="NCBI Taxonomy" id="47281"/>
    <lineage>
        <taxon>Eukaryota</taxon>
        <taxon>Viridiplantae</taxon>
        <taxon>Chlorophyta</taxon>
        <taxon>core chlorophytes</taxon>
        <taxon>Chlorophyceae</taxon>
        <taxon>CS clade</taxon>
        <taxon>Chlamydomonadales</taxon>
        <taxon>Chlamydomonadales incertae sedis</taxon>
        <taxon>Edaphochlamys</taxon>
    </lineage>
</organism>
<sequence>MGCAADVMQAVAASFTLSAEGVLPDGSMEFKVLPSPTDATLPDLLAACPAAAASPAPSGDAATASQAQAAVLSEDIVRTFASLSRQAEQRFTDVSSEARIMGTTTAVRRPDPSADPDLDDESVDVPVPYALNTQTEAAEPARDGYKLVTQRQFLVPTDEAYELMTHGTADVVAGGVSTAYLSRAGQVLARLDSSATEVPLPAGPARRELDPTTGKARTVAEAVIFRTRLVVLMARNPTASTASAGGSAGSSAGGASAAQQLAASLMPGFLASTAADLYPGGYGSFMAGWKQQLAENSRRRRQRRMQQDLGGEGAAVAAGAEGISAGSAASRAGRALQEGASGDHMYTGSLFNKSYGFEIAGLYSGISVHVTGSVLGGIDATLFGINVPNALALKSTGAFDVTLDGEGYYAASNLTKTATLTIAGVDGSKSEALDATPFDGDSCDVYKNDNKAGVYESLYSKSYNVASFSIRFVAILLPVTVTFSVDAEFSVYNGLGGCSHNLQQPAYATGGGVSGSLVGSVSASAGVSGASATVTGSVTLVKPSVTAVTYWTAAMALYGSTDDPMCSSLTLDVSGLGFSLTASGRLGPFSGSIDIAQADSKPFMEASTQDLSLAMSACLVSYFSRRRMASTLGKRWACDAEAKALKQLPTTGVCLPEDFVAIQAFLAPDGRSITIVLSAMAMPMVGVPCSRLFDGATSKLLSNSTTCTALFNIVFVKLSGMETITVNSSLGLSNTTALVTALSGGSTKFSGSAVLTGCGNDCAKPVATLRGSLIGELPCDTSVLAVTITSWLGTNASASVTLRKAPSPSSSSSSSALATAPSVSIGGGSTQTFLIANGIHLAAEDKATCGGDKALVWAWSSPSNWSGLPAGNALAQPTLFVPGPVNAKHGDVLNLTVRARYADANASAVNSSFGSATVTLTVLAQPPGASLTGPTGDTAAETALVLDATASRDPDASAGSATLTFVWECKRADYPTPCFSTSNQGDQATSPGKWTIPAGLLTSGVWHTFTVRVSKSVPEGTPPLESTATLKLRPRPAEPCFPRGTLRRLCAPALCSRPHPMGRPLDLMLTVEGTAGSTDVIKSVVWSSDQAPSVATLKGTGGPTSGVFLLTIPPASLPSAPSITVAATMMNANGTSGVATLTIALSSAPYCSDTSTPAAGSGPCLAVTVVYANAPNALVAVQAFSWSDIQDSASGLMYEFGLKFAATSIGGAERVQPQQYGAATSAALYGMPDGTITVYGCAVDTGGARTCSDVLVSIGGAASGGAVDFSSLDSIDAAALLSANNPVALLQSASQAAGLFALVTSTSSADLRQLVAARSAALVQAVASSAALKDFVQAQQAVSVIEAVATAASPSMSDSAKQTILAAATAIVAALPSGAAGAVSLGAEFVTRICRILGGSAGALGNALAARAAPGGSPVTAGGSGVFITAAALLPGPPSAGSVFTTTAVSAGPGAAAAAASPGVGGNRRRSALTAATAPTDATVNLVLQGTTADLGTGAGIDVTFLPAAATLLNALVASVPPGVTIKGGVTAVSWNPREGSTAAAPALGGSSDSFLELLLPVPEYDVTKGITCLMYNATSGAMYGLVEGLAPGDNPPVANAYDAATGRMSCTVTAFGVYVVAQGQVVVLNVSTTTLTLNHTFVMDPAKLSGNPTALAAFSTGLQAALAAALGVRVPAVNISLIDTTTTPGAVHAVSITTIDAARLARNPAAGLLANTMAALPADFVATFRWCGEHTAGT</sequence>
<gene>
    <name evidence="2" type="ORF">HYH03_014611</name>
</gene>
<reference evidence="2" key="1">
    <citation type="journal article" date="2020" name="bioRxiv">
        <title>Comparative genomics of Chlamydomonas.</title>
        <authorList>
            <person name="Craig R.J."/>
            <person name="Hasan A.R."/>
            <person name="Ness R.W."/>
            <person name="Keightley P.D."/>
        </authorList>
    </citation>
    <scope>NUCLEOTIDE SEQUENCE</scope>
    <source>
        <strain evidence="2">CCAP 11/70</strain>
    </source>
</reference>
<dbReference type="EMBL" id="JAEHOE010000108">
    <property type="protein sequence ID" value="KAG2486681.1"/>
    <property type="molecule type" value="Genomic_DNA"/>
</dbReference>
<protein>
    <recommendedName>
        <fullName evidence="1">PKD/REJ-like domain-containing protein</fullName>
    </recommendedName>
</protein>
<proteinExistence type="predicted"/>
<accession>A0A835XR18</accession>
<name>A0A835XR18_9CHLO</name>
<dbReference type="Pfam" id="PF02010">
    <property type="entry name" value="REJ"/>
    <property type="match status" value="1"/>
</dbReference>
<dbReference type="InterPro" id="IPR002859">
    <property type="entry name" value="PKD/REJ-like"/>
</dbReference>
<dbReference type="OrthoDB" id="540623at2759"/>
<evidence type="ECO:0000259" key="1">
    <source>
        <dbReference type="Pfam" id="PF02010"/>
    </source>
</evidence>
<feature type="domain" description="PKD/REJ-like" evidence="1">
    <location>
        <begin position="915"/>
        <end position="1016"/>
    </location>
</feature>
<dbReference type="Proteomes" id="UP000612055">
    <property type="component" value="Unassembled WGS sequence"/>
</dbReference>
<evidence type="ECO:0000313" key="3">
    <source>
        <dbReference type="Proteomes" id="UP000612055"/>
    </source>
</evidence>
<evidence type="ECO:0000313" key="2">
    <source>
        <dbReference type="EMBL" id="KAG2486681.1"/>
    </source>
</evidence>
<keyword evidence="3" id="KW-1185">Reference proteome</keyword>
<comment type="caution">
    <text evidence="2">The sequence shown here is derived from an EMBL/GenBank/DDBJ whole genome shotgun (WGS) entry which is preliminary data.</text>
</comment>